<organism evidence="2 3">
    <name type="scientific">Cladophialophora bantiana (strain ATCC 10958 / CBS 173.52 / CDC B-1940 / NIH 8579)</name>
    <name type="common">Xylohypha bantiana</name>
    <dbReference type="NCBI Taxonomy" id="1442370"/>
    <lineage>
        <taxon>Eukaryota</taxon>
        <taxon>Fungi</taxon>
        <taxon>Dikarya</taxon>
        <taxon>Ascomycota</taxon>
        <taxon>Pezizomycotina</taxon>
        <taxon>Eurotiomycetes</taxon>
        <taxon>Chaetothyriomycetidae</taxon>
        <taxon>Chaetothyriales</taxon>
        <taxon>Herpotrichiellaceae</taxon>
        <taxon>Cladophialophora</taxon>
    </lineage>
</organism>
<dbReference type="RefSeq" id="XP_016623433.1">
    <property type="nucleotide sequence ID" value="XM_016759912.1"/>
</dbReference>
<dbReference type="AlphaFoldDB" id="A0A0D2IJ13"/>
<feature type="compositionally biased region" description="Polar residues" evidence="1">
    <location>
        <begin position="15"/>
        <end position="25"/>
    </location>
</feature>
<dbReference type="OrthoDB" id="4154434at2759"/>
<proteinExistence type="predicted"/>
<feature type="region of interest" description="Disordered" evidence="1">
    <location>
        <begin position="411"/>
        <end position="444"/>
    </location>
</feature>
<feature type="compositionally biased region" description="Low complexity" evidence="1">
    <location>
        <begin position="344"/>
        <end position="364"/>
    </location>
</feature>
<dbReference type="HOGENOM" id="CLU_420911_0_0_1"/>
<dbReference type="EMBL" id="KN846982">
    <property type="protein sequence ID" value="KIW96764.1"/>
    <property type="molecule type" value="Genomic_DNA"/>
</dbReference>
<feature type="compositionally biased region" description="Acidic residues" evidence="1">
    <location>
        <begin position="411"/>
        <end position="426"/>
    </location>
</feature>
<sequence>MCAQNTIKKEDASKTLPSSPTSNIPNIVVSERLPEESSSALSILQPEPALAVLGQHGPPPAYSPVLAGTDEQSAKSSTGDNIQKQCVDKDLQRVAGLHTECAACNLSQTFSSTQHLERKVFVPPRPPGPHQCLVPPQRNTWLDRTVGSGTTESLVPCKGDLDFSSAPGVTLSGWKSSCLEAGVAGPHRSVSDEYTRSCSAASSTQPCSPAIQARIPLDDSHYARRHQATPTVTALASSNNARQQDNNHHREAITTIADTKRTASNMPSRTITYSPTSASVLTLSPVQTAPVVRPPQKAQDLPSRPSAIRRHPADLDVDEVLSALPILIPTPPEEQESLPPPECPTSTPGPSRVGGRSRSASAANSAFREEGGVCLRNDPFISIIYPGRGEAVWPLSEPKNKLLAALVEESEPLYSDEEDEDEEEDVSDNKSSSSSSSSSSPPLSLPPLYVDNALVQENCNRHEKSFISCGHDCIYMYCGSAEPCRASPAHHPQKVGEDAHSAEIGDENRRSRRRMMVQSFDTKKGQWANVEAEGRTASSRFGAVGEKLAPHPLPCRHLPLHLPLLLPADRAKALRENSQVEEY</sequence>
<keyword evidence="3" id="KW-1185">Reference proteome</keyword>
<feature type="compositionally biased region" description="Basic and acidic residues" evidence="1">
    <location>
        <begin position="494"/>
        <end position="509"/>
    </location>
</feature>
<feature type="region of interest" description="Disordered" evidence="1">
    <location>
        <begin position="486"/>
        <end position="510"/>
    </location>
</feature>
<evidence type="ECO:0000313" key="2">
    <source>
        <dbReference type="EMBL" id="KIW96764.1"/>
    </source>
</evidence>
<feature type="region of interest" description="Disordered" evidence="1">
    <location>
        <begin position="1"/>
        <end position="27"/>
    </location>
</feature>
<evidence type="ECO:0000256" key="1">
    <source>
        <dbReference type="SAM" id="MobiDB-lite"/>
    </source>
</evidence>
<protein>
    <submittedName>
        <fullName evidence="2">Uncharacterized protein</fullName>
    </submittedName>
</protein>
<feature type="region of interest" description="Disordered" evidence="1">
    <location>
        <begin position="51"/>
        <end position="82"/>
    </location>
</feature>
<feature type="compositionally biased region" description="Polar residues" evidence="1">
    <location>
        <begin position="70"/>
        <end position="82"/>
    </location>
</feature>
<feature type="compositionally biased region" description="Low complexity" evidence="1">
    <location>
        <begin position="429"/>
        <end position="444"/>
    </location>
</feature>
<feature type="compositionally biased region" description="Pro residues" evidence="1">
    <location>
        <begin position="330"/>
        <end position="343"/>
    </location>
</feature>
<feature type="region of interest" description="Disordered" evidence="1">
    <location>
        <begin position="330"/>
        <end position="364"/>
    </location>
</feature>
<dbReference type="GeneID" id="27695083"/>
<gene>
    <name evidence="2" type="ORF">Z519_02155</name>
</gene>
<name>A0A0D2IJ13_CLAB1</name>
<dbReference type="VEuPathDB" id="FungiDB:Z519_02155"/>
<dbReference type="Proteomes" id="UP000053789">
    <property type="component" value="Unassembled WGS sequence"/>
</dbReference>
<accession>A0A0D2IJ13</accession>
<reference evidence="2" key="1">
    <citation type="submission" date="2015-01" db="EMBL/GenBank/DDBJ databases">
        <title>The Genome Sequence of Cladophialophora bantiana CBS 173.52.</title>
        <authorList>
            <consortium name="The Broad Institute Genomics Platform"/>
            <person name="Cuomo C."/>
            <person name="de Hoog S."/>
            <person name="Gorbushina A."/>
            <person name="Stielow B."/>
            <person name="Teixiera M."/>
            <person name="Abouelleil A."/>
            <person name="Chapman S.B."/>
            <person name="Priest M."/>
            <person name="Young S.K."/>
            <person name="Wortman J."/>
            <person name="Nusbaum C."/>
            <person name="Birren B."/>
        </authorList>
    </citation>
    <scope>NUCLEOTIDE SEQUENCE [LARGE SCALE GENOMIC DNA]</scope>
    <source>
        <strain evidence="2">CBS 173.52</strain>
    </source>
</reference>
<evidence type="ECO:0000313" key="3">
    <source>
        <dbReference type="Proteomes" id="UP000053789"/>
    </source>
</evidence>